<dbReference type="InterPro" id="IPR050624">
    <property type="entry name" value="HTH-type_Tx_Regulator"/>
</dbReference>
<dbReference type="PROSITE" id="PS50977">
    <property type="entry name" value="HTH_TETR_2"/>
    <property type="match status" value="1"/>
</dbReference>
<dbReference type="InterPro" id="IPR001647">
    <property type="entry name" value="HTH_TetR"/>
</dbReference>
<feature type="domain" description="HTH tetR-type" evidence="3">
    <location>
        <begin position="12"/>
        <end position="72"/>
    </location>
</feature>
<organism evidence="4 5">
    <name type="scientific">Chryseobacterium kimseyorum</name>
    <dbReference type="NCBI Taxonomy" id="2984028"/>
    <lineage>
        <taxon>Bacteria</taxon>
        <taxon>Pseudomonadati</taxon>
        <taxon>Bacteroidota</taxon>
        <taxon>Flavobacteriia</taxon>
        <taxon>Flavobacteriales</taxon>
        <taxon>Weeksellaceae</taxon>
        <taxon>Chryseobacterium group</taxon>
        <taxon>Chryseobacterium</taxon>
    </lineage>
</organism>
<gene>
    <name evidence="4" type="ORF">OMO38_19515</name>
</gene>
<dbReference type="SUPFAM" id="SSF48498">
    <property type="entry name" value="Tetracyclin repressor-like, C-terminal domain"/>
    <property type="match status" value="1"/>
</dbReference>
<protein>
    <submittedName>
        <fullName evidence="4">TetR/AcrR family transcriptional regulator</fullName>
    </submittedName>
</protein>
<feature type="DNA-binding region" description="H-T-H motif" evidence="2">
    <location>
        <begin position="35"/>
        <end position="54"/>
    </location>
</feature>
<sequence>MGSKERILKKKAEVARSILDVALHILTTEGIDGISMRKIASRIEYSLPVIYAHYRSKEIITDRLTDIGFIKLRKQMEKFVANSEGSSSPLEKMLTGYIEFAFENKSLYLLMSSKSLEKLSGEHYRSEAEKLAVDFKAVIKNSLPAQRKLRESEIDTVYYGMISLVHGIITVCFASGKFSGRERDLIISKFVKAIIK</sequence>
<dbReference type="Proteomes" id="UP001163731">
    <property type="component" value="Unassembled WGS sequence"/>
</dbReference>
<evidence type="ECO:0000256" key="1">
    <source>
        <dbReference type="ARBA" id="ARBA00023125"/>
    </source>
</evidence>
<dbReference type="SUPFAM" id="SSF46689">
    <property type="entry name" value="Homeodomain-like"/>
    <property type="match status" value="1"/>
</dbReference>
<evidence type="ECO:0000259" key="3">
    <source>
        <dbReference type="PROSITE" id="PS50977"/>
    </source>
</evidence>
<dbReference type="InterPro" id="IPR009057">
    <property type="entry name" value="Homeodomain-like_sf"/>
</dbReference>
<evidence type="ECO:0000313" key="5">
    <source>
        <dbReference type="Proteomes" id="UP001163731"/>
    </source>
</evidence>
<evidence type="ECO:0000313" key="4">
    <source>
        <dbReference type="EMBL" id="MCW3170724.1"/>
    </source>
</evidence>
<keyword evidence="1 2" id="KW-0238">DNA-binding</keyword>
<comment type="caution">
    <text evidence="4">The sequence shown here is derived from an EMBL/GenBank/DDBJ whole genome shotgun (WGS) entry which is preliminary data.</text>
</comment>
<reference evidence="4" key="1">
    <citation type="submission" date="2022-10" db="EMBL/GenBank/DDBJ databases">
        <title>Chryseobacterium babae sp. nov. isolated from the gut of the beetle Oryctes rhinoceros, and Chryseobacterium kimseyorum sp. nov., isolated from a stick insect rearing cage.</title>
        <authorList>
            <person name="Shelomi M."/>
            <person name="Han C.-J."/>
            <person name="Chen W.-M."/>
            <person name="Chen H.-K."/>
            <person name="Liaw S.-J."/>
            <person name="Muhle E."/>
            <person name="Clermont D."/>
        </authorList>
    </citation>
    <scope>NUCLEOTIDE SEQUENCE</scope>
    <source>
        <strain evidence="4">09-1422</strain>
    </source>
</reference>
<dbReference type="RefSeq" id="WP_264751854.1">
    <property type="nucleotide sequence ID" value="NZ_JAPDHW010000026.1"/>
</dbReference>
<accession>A0ABT3I425</accession>
<dbReference type="PANTHER" id="PTHR43479:SF11">
    <property type="entry name" value="ACREF_ENVCD OPERON REPRESSOR-RELATED"/>
    <property type="match status" value="1"/>
</dbReference>
<evidence type="ECO:0000256" key="2">
    <source>
        <dbReference type="PROSITE-ProRule" id="PRU00335"/>
    </source>
</evidence>
<dbReference type="Pfam" id="PF00440">
    <property type="entry name" value="TetR_N"/>
    <property type="match status" value="1"/>
</dbReference>
<dbReference type="EMBL" id="JAPDHW010000026">
    <property type="protein sequence ID" value="MCW3170724.1"/>
    <property type="molecule type" value="Genomic_DNA"/>
</dbReference>
<keyword evidence="5" id="KW-1185">Reference proteome</keyword>
<name>A0ABT3I425_9FLAO</name>
<proteinExistence type="predicted"/>
<dbReference type="PANTHER" id="PTHR43479">
    <property type="entry name" value="ACREF/ENVCD OPERON REPRESSOR-RELATED"/>
    <property type="match status" value="1"/>
</dbReference>
<dbReference type="Gene3D" id="1.10.357.10">
    <property type="entry name" value="Tetracycline Repressor, domain 2"/>
    <property type="match status" value="1"/>
</dbReference>
<dbReference type="InterPro" id="IPR036271">
    <property type="entry name" value="Tet_transcr_reg_TetR-rel_C_sf"/>
</dbReference>